<keyword evidence="1" id="KW-1133">Transmembrane helix</keyword>
<feature type="transmembrane region" description="Helical" evidence="1">
    <location>
        <begin position="5"/>
        <end position="22"/>
    </location>
</feature>
<sequence>MLKKYWQYILLAFLVVLFWYPVTQNNDFFMDDWGYINPIQEGRVDFGYFFTPLNEHFVPMTKAVFCLMFGIFGLNIVPYIWLLIFVHAINTGLFFYLCRLNFPSAKWLPLALAVFFLSNSAYYEVIHMISNFSMASSLMFLQISLIFLHLYVQNGNKKLLWISLVSSFFIPMNFSLGLVGIVFIAMYYFLVLRQARIRILAFYVVPWLSFLTLWLIFVYPTAIAAKTGMAANYANVLPNILSGFGGFLFKSLGIGILMQPFNIWVAGFLLFNLIVFGFLLLLYFILNPKNGRGRIVHDRGIAWFSFLGALISYGAIAVARTDLPSSVFLDWGRYQFFSVFFLTIFMGNLILPLILAFSSLFNKDRLKYYFLFLFVLYLLGQFMTIRVKAESPVRTEGLIPNQIEIPV</sequence>
<reference evidence="2 3" key="1">
    <citation type="journal article" date="2016" name="Nat. Commun.">
        <title>Thousands of microbial genomes shed light on interconnected biogeochemical processes in an aquifer system.</title>
        <authorList>
            <person name="Anantharaman K."/>
            <person name="Brown C.T."/>
            <person name="Hug L.A."/>
            <person name="Sharon I."/>
            <person name="Castelle C.J."/>
            <person name="Probst A.J."/>
            <person name="Thomas B.C."/>
            <person name="Singh A."/>
            <person name="Wilkins M.J."/>
            <person name="Karaoz U."/>
            <person name="Brodie E.L."/>
            <person name="Williams K.H."/>
            <person name="Hubbard S.S."/>
            <person name="Banfield J.F."/>
        </authorList>
    </citation>
    <scope>NUCLEOTIDE SEQUENCE [LARGE SCALE GENOMIC DNA]</scope>
</reference>
<dbReference type="AlphaFoldDB" id="A0A1F4U9R3"/>
<evidence type="ECO:0008006" key="4">
    <source>
        <dbReference type="Google" id="ProtNLM"/>
    </source>
</evidence>
<feature type="transmembrane region" description="Helical" evidence="1">
    <location>
        <begin position="339"/>
        <end position="361"/>
    </location>
</feature>
<keyword evidence="1" id="KW-0472">Membrane</keyword>
<feature type="transmembrane region" description="Helical" evidence="1">
    <location>
        <begin position="107"/>
        <end position="126"/>
    </location>
</feature>
<dbReference type="Proteomes" id="UP000179242">
    <property type="component" value="Unassembled WGS sequence"/>
</dbReference>
<organism evidence="2 3">
    <name type="scientific">candidate division WOR-1 bacterium RIFOXYC2_FULL_46_14</name>
    <dbReference type="NCBI Taxonomy" id="1802587"/>
    <lineage>
        <taxon>Bacteria</taxon>
        <taxon>Bacillati</taxon>
        <taxon>Saganbacteria</taxon>
    </lineage>
</organism>
<name>A0A1F4U9R3_UNCSA</name>
<evidence type="ECO:0000313" key="2">
    <source>
        <dbReference type="EMBL" id="OGC41033.1"/>
    </source>
</evidence>
<evidence type="ECO:0000256" key="1">
    <source>
        <dbReference type="SAM" id="Phobius"/>
    </source>
</evidence>
<proteinExistence type="predicted"/>
<gene>
    <name evidence="2" type="ORF">A2438_01965</name>
</gene>
<evidence type="ECO:0000313" key="3">
    <source>
        <dbReference type="Proteomes" id="UP000179242"/>
    </source>
</evidence>
<feature type="transmembrane region" description="Helical" evidence="1">
    <location>
        <begin position="200"/>
        <end position="224"/>
    </location>
</feature>
<comment type="caution">
    <text evidence="2">The sequence shown here is derived from an EMBL/GenBank/DDBJ whole genome shotgun (WGS) entry which is preliminary data.</text>
</comment>
<keyword evidence="1" id="KW-0812">Transmembrane</keyword>
<feature type="transmembrane region" description="Helical" evidence="1">
    <location>
        <begin position="263"/>
        <end position="286"/>
    </location>
</feature>
<feature type="transmembrane region" description="Helical" evidence="1">
    <location>
        <begin position="62"/>
        <end position="86"/>
    </location>
</feature>
<feature type="transmembrane region" description="Helical" evidence="1">
    <location>
        <begin position="368"/>
        <end position="385"/>
    </location>
</feature>
<feature type="transmembrane region" description="Helical" evidence="1">
    <location>
        <begin position="159"/>
        <end position="188"/>
    </location>
</feature>
<feature type="transmembrane region" description="Helical" evidence="1">
    <location>
        <begin position="301"/>
        <end position="319"/>
    </location>
</feature>
<protein>
    <recommendedName>
        <fullName evidence="4">Glycosyltransferase RgtA/B/C/D-like domain-containing protein</fullName>
    </recommendedName>
</protein>
<dbReference type="EMBL" id="MEUJ01000002">
    <property type="protein sequence ID" value="OGC41033.1"/>
    <property type="molecule type" value="Genomic_DNA"/>
</dbReference>
<feature type="transmembrane region" description="Helical" evidence="1">
    <location>
        <begin position="236"/>
        <end position="257"/>
    </location>
</feature>
<feature type="transmembrane region" description="Helical" evidence="1">
    <location>
        <begin position="132"/>
        <end position="152"/>
    </location>
</feature>
<accession>A0A1F4U9R3</accession>